<protein>
    <submittedName>
        <fullName evidence="9">Aromatic ring-hydroxylating dioxygenase subunit alpha</fullName>
        <ecNumber evidence="9">1.14.13.-</ecNumber>
    </submittedName>
</protein>
<dbReference type="EMBL" id="JAVCAP010000009">
    <property type="protein sequence ID" value="MDP8567107.1"/>
    <property type="molecule type" value="Genomic_DNA"/>
</dbReference>
<keyword evidence="5 9" id="KW-0560">Oxidoreductase</keyword>
<dbReference type="InterPro" id="IPR001663">
    <property type="entry name" value="Rng_hydr_dOase-A"/>
</dbReference>
<keyword evidence="9" id="KW-0223">Dioxygenase</keyword>
<dbReference type="GO" id="GO:0051213">
    <property type="term" value="F:dioxygenase activity"/>
    <property type="evidence" value="ECO:0007669"/>
    <property type="project" value="UniProtKB-KW"/>
</dbReference>
<comment type="caution">
    <text evidence="9">The sequence shown here is derived from an EMBL/GenBank/DDBJ whole genome shotgun (WGS) entry which is preliminary data.</text>
</comment>
<organism evidence="9 10">
    <name type="scientific">Methylophilus aquaticus</name>
    <dbReference type="NCBI Taxonomy" id="1971610"/>
    <lineage>
        <taxon>Bacteria</taxon>
        <taxon>Pseudomonadati</taxon>
        <taxon>Pseudomonadota</taxon>
        <taxon>Betaproteobacteria</taxon>
        <taxon>Nitrosomonadales</taxon>
        <taxon>Methylophilaceae</taxon>
        <taxon>Methylophilus</taxon>
    </lineage>
</organism>
<dbReference type="Pfam" id="PF00848">
    <property type="entry name" value="Ring_hydroxyl_A"/>
    <property type="match status" value="1"/>
</dbReference>
<evidence type="ECO:0000259" key="8">
    <source>
        <dbReference type="PROSITE" id="PS51296"/>
    </source>
</evidence>
<dbReference type="PANTHER" id="PTHR43756:SF5">
    <property type="entry name" value="CHOLINE MONOOXYGENASE, CHLOROPLASTIC"/>
    <property type="match status" value="1"/>
</dbReference>
<sequence>MGSVTALNKEPQTTEVAQLPVDWYLNPEIYALEQAHLFRHLPQYMGHRCMIPQAGDFYTLDWMHDALALVNQQGQPKLISNICRHRQAVMLNGQGNTHHIVCPLHRWTYDLNGQLLGAPHFEKNPCLHLENKALTEWQGLLFKSSPAKQKGLEIAGLLKQLGCKQDFDFTGYHFDSAMIDHYDFNWKTFIEVYLEDYHVGPFHPGLNQFVDCGELNWEFGEHYSVQTVGYKPLAEYSFSPVYKAWQEAVGHYQQGTAPKYGAIWFVLYPFLMIEWYPNVLVVSHIIPTGVETCKNVVEFYYPEDIALFERAYIKAQQAAYFETAVEDKEVCQRMHDGRKGLYAQGKDERGPYQHPMETGLEHFHRWYRAQMQSHLSGEMPRQVNYPFA</sequence>
<dbReference type="PROSITE" id="PS51296">
    <property type="entry name" value="RIESKE"/>
    <property type="match status" value="1"/>
</dbReference>
<dbReference type="CDD" id="cd03469">
    <property type="entry name" value="Rieske_RO_Alpha_N"/>
    <property type="match status" value="1"/>
</dbReference>
<dbReference type="Gene3D" id="3.90.380.10">
    <property type="entry name" value="Naphthalene 1,2-dioxygenase Alpha Subunit, Chain A, domain 1"/>
    <property type="match status" value="2"/>
</dbReference>
<evidence type="ECO:0000256" key="6">
    <source>
        <dbReference type="ARBA" id="ARBA00023004"/>
    </source>
</evidence>
<keyword evidence="6" id="KW-0408">Iron</keyword>
<keyword evidence="3" id="KW-0001">2Fe-2S</keyword>
<dbReference type="SUPFAM" id="SSF55961">
    <property type="entry name" value="Bet v1-like"/>
    <property type="match status" value="1"/>
</dbReference>
<feature type="domain" description="Rieske" evidence="8">
    <location>
        <begin position="43"/>
        <end position="138"/>
    </location>
</feature>
<accession>A0ABT9JRA3</accession>
<evidence type="ECO:0000313" key="10">
    <source>
        <dbReference type="Proteomes" id="UP001225906"/>
    </source>
</evidence>
<evidence type="ECO:0000256" key="7">
    <source>
        <dbReference type="ARBA" id="ARBA00023014"/>
    </source>
</evidence>
<evidence type="ECO:0000256" key="3">
    <source>
        <dbReference type="ARBA" id="ARBA00022714"/>
    </source>
</evidence>
<dbReference type="Gene3D" id="2.102.10.10">
    <property type="entry name" value="Rieske [2Fe-2S] iron-sulphur domain"/>
    <property type="match status" value="1"/>
</dbReference>
<evidence type="ECO:0000256" key="4">
    <source>
        <dbReference type="ARBA" id="ARBA00022723"/>
    </source>
</evidence>
<keyword evidence="7" id="KW-0411">Iron-sulfur</keyword>
<evidence type="ECO:0000313" key="9">
    <source>
        <dbReference type="EMBL" id="MDP8567107.1"/>
    </source>
</evidence>
<dbReference type="SUPFAM" id="SSF50022">
    <property type="entry name" value="ISP domain"/>
    <property type="match status" value="1"/>
</dbReference>
<name>A0ABT9JRA3_9PROT</name>
<dbReference type="RefSeq" id="WP_306388837.1">
    <property type="nucleotide sequence ID" value="NZ_JAVCAP010000009.1"/>
</dbReference>
<dbReference type="InterPro" id="IPR036922">
    <property type="entry name" value="Rieske_2Fe-2S_sf"/>
</dbReference>
<keyword evidence="4" id="KW-0479">Metal-binding</keyword>
<gene>
    <name evidence="9" type="ORF">Q9291_04520</name>
</gene>
<dbReference type="CDD" id="cd00680">
    <property type="entry name" value="RHO_alpha_C"/>
    <property type="match status" value="1"/>
</dbReference>
<dbReference type="InterPro" id="IPR017941">
    <property type="entry name" value="Rieske_2Fe-2S"/>
</dbReference>
<dbReference type="EC" id="1.14.13.-" evidence="9"/>
<evidence type="ECO:0000256" key="1">
    <source>
        <dbReference type="ARBA" id="ARBA00001962"/>
    </source>
</evidence>
<dbReference type="PANTHER" id="PTHR43756">
    <property type="entry name" value="CHOLINE MONOOXYGENASE, CHLOROPLASTIC"/>
    <property type="match status" value="1"/>
</dbReference>
<comment type="similarity">
    <text evidence="2">Belongs to the bacterial ring-hydroxylating dioxygenase alpha subunit family.</text>
</comment>
<evidence type="ECO:0000256" key="2">
    <source>
        <dbReference type="ARBA" id="ARBA00008751"/>
    </source>
</evidence>
<comment type="cofactor">
    <cofactor evidence="1">
        <name>Fe cation</name>
        <dbReference type="ChEBI" id="CHEBI:24875"/>
    </cofactor>
</comment>
<dbReference type="Proteomes" id="UP001225906">
    <property type="component" value="Unassembled WGS sequence"/>
</dbReference>
<dbReference type="InterPro" id="IPR015879">
    <property type="entry name" value="Ring_hydroxy_dOase_asu_C_dom"/>
</dbReference>
<proteinExistence type="inferred from homology"/>
<evidence type="ECO:0000256" key="5">
    <source>
        <dbReference type="ARBA" id="ARBA00023002"/>
    </source>
</evidence>
<dbReference type="Pfam" id="PF00355">
    <property type="entry name" value="Rieske"/>
    <property type="match status" value="1"/>
</dbReference>
<reference evidence="10" key="1">
    <citation type="journal article" date="2019" name="Int. J. Syst. Evol. Microbiol.">
        <title>The Global Catalogue of Microorganisms (GCM) 10K type strain sequencing project: providing services to taxonomists for standard genome sequencing and annotation.</title>
        <authorList>
            <consortium name="The Broad Institute Genomics Platform"/>
            <consortium name="The Broad Institute Genome Sequencing Center for Infectious Disease"/>
            <person name="Wu L."/>
            <person name="Ma J."/>
        </authorList>
    </citation>
    <scope>NUCLEOTIDE SEQUENCE [LARGE SCALE GENOMIC DNA]</scope>
    <source>
        <strain evidence="10">VKM B-3159</strain>
    </source>
</reference>
<keyword evidence="10" id="KW-1185">Reference proteome</keyword>